<dbReference type="OrthoDB" id="6397422at2"/>
<dbReference type="Proteomes" id="UP000003891">
    <property type="component" value="Unassembled WGS sequence"/>
</dbReference>
<evidence type="ECO:0000313" key="1">
    <source>
        <dbReference type="EMBL" id="EHB62696.1"/>
    </source>
</evidence>
<name>G4HIX8_9BACL</name>
<dbReference type="RefSeq" id="WP_007131102.1">
    <property type="nucleotide sequence ID" value="NZ_AGIP01000009.1"/>
</dbReference>
<dbReference type="AlphaFoldDB" id="G4HIX8"/>
<gene>
    <name evidence="1" type="ORF">PaelaDRAFT_3939</name>
</gene>
<reference evidence="1 2" key="1">
    <citation type="submission" date="2011-09" db="EMBL/GenBank/DDBJ databases">
        <title>The draft genome of Paenibacillus lactis 154.</title>
        <authorList>
            <consortium name="US DOE Joint Genome Institute (JGI-PGF)"/>
            <person name="Lucas S."/>
            <person name="Han J."/>
            <person name="Lapidus A."/>
            <person name="Cheng J.-F."/>
            <person name="Goodwin L."/>
            <person name="Pitluck S."/>
            <person name="Peters L."/>
            <person name="Land M.L."/>
            <person name="Hauser L."/>
            <person name="Siebers A."/>
            <person name="Thelen M."/>
            <person name="Hugenholtz P."/>
            <person name="Allgaier M."/>
            <person name="Woyke T.J."/>
        </authorList>
    </citation>
    <scope>NUCLEOTIDE SEQUENCE [LARGE SCALE GENOMIC DNA]</scope>
    <source>
        <strain evidence="1 2">154</strain>
    </source>
</reference>
<dbReference type="STRING" id="743719.PaelaDRAFT_3939"/>
<protein>
    <submittedName>
        <fullName evidence="1">Uncharacterized protein</fullName>
    </submittedName>
</protein>
<accession>G4HIX8</accession>
<sequence>MGLQQFVREKGYLKESSTWPVLLRWTYGILNGFPEYSEVEQRYLDVKEEANEFLRKVYFANVKKIAGGVKANHTDVERHMKATGELLYNKSGSSMPTWFYAAAMLYSKVSMSY</sequence>
<evidence type="ECO:0000313" key="2">
    <source>
        <dbReference type="Proteomes" id="UP000003891"/>
    </source>
</evidence>
<dbReference type="EMBL" id="AGIP01000009">
    <property type="protein sequence ID" value="EHB62696.1"/>
    <property type="molecule type" value="Genomic_DNA"/>
</dbReference>
<proteinExistence type="predicted"/>
<organism evidence="1 2">
    <name type="scientific">Paenibacillus lactis 154</name>
    <dbReference type="NCBI Taxonomy" id="743719"/>
    <lineage>
        <taxon>Bacteria</taxon>
        <taxon>Bacillati</taxon>
        <taxon>Bacillota</taxon>
        <taxon>Bacilli</taxon>
        <taxon>Bacillales</taxon>
        <taxon>Paenibacillaceae</taxon>
        <taxon>Paenibacillus</taxon>
    </lineage>
</organism>